<organism evidence="1 2">
    <name type="scientific">Mucilaginibacter gracilis</name>
    <dbReference type="NCBI Taxonomy" id="423350"/>
    <lineage>
        <taxon>Bacteria</taxon>
        <taxon>Pseudomonadati</taxon>
        <taxon>Bacteroidota</taxon>
        <taxon>Sphingobacteriia</taxon>
        <taxon>Sphingobacteriales</taxon>
        <taxon>Sphingobacteriaceae</taxon>
        <taxon>Mucilaginibacter</taxon>
    </lineage>
</organism>
<sequence>MQITTIQQLDDWMTTNCYNEYTFGVGNRKLVEGNGIKKTNDGFIWYYTERGQEQDLQYFETEQQIVEFAFKKINGCITALSHMVGFIKDTEDKFEENALLAELEKRNIKFSKDQIPYKVSDTRIRVFVFGCDINQCLDLKETYYPKAFR</sequence>
<dbReference type="Proteomes" id="UP000268007">
    <property type="component" value="Unassembled WGS sequence"/>
</dbReference>
<evidence type="ECO:0000313" key="1">
    <source>
        <dbReference type="EMBL" id="RKR82970.1"/>
    </source>
</evidence>
<proteinExistence type="predicted"/>
<dbReference type="AlphaFoldDB" id="A0A495J1X4"/>
<gene>
    <name evidence="1" type="ORF">BDD43_3169</name>
</gene>
<protein>
    <submittedName>
        <fullName evidence="1">Uncharacterized protein</fullName>
    </submittedName>
</protein>
<dbReference type="EMBL" id="RBKU01000001">
    <property type="protein sequence ID" value="RKR82970.1"/>
    <property type="molecule type" value="Genomic_DNA"/>
</dbReference>
<reference evidence="1 2" key="1">
    <citation type="submission" date="2018-10" db="EMBL/GenBank/DDBJ databases">
        <title>Genomic Encyclopedia of Archaeal and Bacterial Type Strains, Phase II (KMG-II): from individual species to whole genera.</title>
        <authorList>
            <person name="Goeker M."/>
        </authorList>
    </citation>
    <scope>NUCLEOTIDE SEQUENCE [LARGE SCALE GENOMIC DNA]</scope>
    <source>
        <strain evidence="1 2">DSM 18602</strain>
    </source>
</reference>
<accession>A0A495J1X4</accession>
<name>A0A495J1X4_9SPHI</name>
<comment type="caution">
    <text evidence="1">The sequence shown here is derived from an EMBL/GenBank/DDBJ whole genome shotgun (WGS) entry which is preliminary data.</text>
</comment>
<evidence type="ECO:0000313" key="2">
    <source>
        <dbReference type="Proteomes" id="UP000268007"/>
    </source>
</evidence>
<keyword evidence="2" id="KW-1185">Reference proteome</keyword>